<dbReference type="Gene3D" id="1.10.418.10">
    <property type="entry name" value="Calponin-like domain"/>
    <property type="match status" value="1"/>
</dbReference>
<comment type="caution">
    <text evidence="5">The sequence shown here is derived from an EMBL/GenBank/DDBJ whole genome shotgun (WGS) entry which is preliminary data.</text>
</comment>
<dbReference type="Proteomes" id="UP000663881">
    <property type="component" value="Unassembled WGS sequence"/>
</dbReference>
<accession>A0A814PQ10</accession>
<dbReference type="EMBL" id="CAJOBB010000229">
    <property type="protein sequence ID" value="CAF3619032.1"/>
    <property type="molecule type" value="Genomic_DNA"/>
</dbReference>
<evidence type="ECO:0000313" key="7">
    <source>
        <dbReference type="EMBL" id="CAF3619032.1"/>
    </source>
</evidence>
<dbReference type="PROSITE" id="PS50021">
    <property type="entry name" value="CH"/>
    <property type="match status" value="1"/>
</dbReference>
<dbReference type="InterPro" id="IPR050540">
    <property type="entry name" value="F-actin_Monoox_Mical"/>
</dbReference>
<evidence type="ECO:0000256" key="1">
    <source>
        <dbReference type="ARBA" id="ARBA00022553"/>
    </source>
</evidence>
<proteinExistence type="inferred from homology"/>
<dbReference type="InterPro" id="IPR001715">
    <property type="entry name" value="CH_dom"/>
</dbReference>
<gene>
    <name evidence="7" type="ORF">KXQ929_LOCUS6051</name>
    <name evidence="6" type="ORF">OKA104_LOCUS5202</name>
    <name evidence="5" type="ORF">VCS650_LOCUS20532</name>
</gene>
<dbReference type="CDD" id="cd21200">
    <property type="entry name" value="CH_SMTN-like"/>
    <property type="match status" value="1"/>
</dbReference>
<evidence type="ECO:0000259" key="4">
    <source>
        <dbReference type="PROSITE" id="PS50021"/>
    </source>
</evidence>
<dbReference type="PANTHER" id="PTHR23167:SF88">
    <property type="entry name" value="CALPONIN-HOMOLOGY (CH) DOMAIN-CONTAINING PROTEIN"/>
    <property type="match status" value="1"/>
</dbReference>
<feature type="domain" description="Calponin-homology (CH)" evidence="4">
    <location>
        <begin position="49"/>
        <end position="155"/>
    </location>
</feature>
<reference evidence="5" key="1">
    <citation type="submission" date="2021-02" db="EMBL/GenBank/DDBJ databases">
        <authorList>
            <person name="Nowell W R."/>
        </authorList>
    </citation>
    <scope>NUCLEOTIDE SEQUENCE</scope>
</reference>
<organism evidence="5 8">
    <name type="scientific">Adineta steineri</name>
    <dbReference type="NCBI Taxonomy" id="433720"/>
    <lineage>
        <taxon>Eukaryota</taxon>
        <taxon>Metazoa</taxon>
        <taxon>Spiralia</taxon>
        <taxon>Gnathifera</taxon>
        <taxon>Rotifera</taxon>
        <taxon>Eurotatoria</taxon>
        <taxon>Bdelloidea</taxon>
        <taxon>Adinetida</taxon>
        <taxon>Adinetidae</taxon>
        <taxon>Adineta</taxon>
    </lineage>
</organism>
<comment type="similarity">
    <text evidence="3">Belongs to the smoothelin family.</text>
</comment>
<dbReference type="InterPro" id="IPR036872">
    <property type="entry name" value="CH_dom_sf"/>
</dbReference>
<evidence type="ECO:0000256" key="2">
    <source>
        <dbReference type="ARBA" id="ARBA00023054"/>
    </source>
</evidence>
<dbReference type="Pfam" id="PF00307">
    <property type="entry name" value="CH"/>
    <property type="match status" value="1"/>
</dbReference>
<evidence type="ECO:0000313" key="8">
    <source>
        <dbReference type="Proteomes" id="UP000663891"/>
    </source>
</evidence>
<dbReference type="AlphaFoldDB" id="A0A814PQ10"/>
<dbReference type="Proteomes" id="UP000663891">
    <property type="component" value="Unassembled WGS sequence"/>
</dbReference>
<dbReference type="OrthoDB" id="10017054at2759"/>
<dbReference type="EMBL" id="CAJNON010000213">
    <property type="protein sequence ID" value="CAF1109056.1"/>
    <property type="molecule type" value="Genomic_DNA"/>
</dbReference>
<evidence type="ECO:0000256" key="3">
    <source>
        <dbReference type="ARBA" id="ARBA00061655"/>
    </source>
</evidence>
<dbReference type="EMBL" id="CAJOAY010000178">
    <property type="protein sequence ID" value="CAF3573031.1"/>
    <property type="molecule type" value="Genomic_DNA"/>
</dbReference>
<dbReference type="SMART" id="SM00033">
    <property type="entry name" value="CH"/>
    <property type="match status" value="1"/>
</dbReference>
<dbReference type="SUPFAM" id="SSF47576">
    <property type="entry name" value="Calponin-homology domain, CH-domain"/>
    <property type="match status" value="1"/>
</dbReference>
<protein>
    <recommendedName>
        <fullName evidence="4">Calponin-homology (CH) domain-containing protein</fullName>
    </recommendedName>
</protein>
<dbReference type="PANTHER" id="PTHR23167">
    <property type="entry name" value="CALPONIN HOMOLOGY DOMAIN-CONTAINING PROTEIN DDB_G0272472-RELATED"/>
    <property type="match status" value="1"/>
</dbReference>
<name>A0A814PQ10_9BILA</name>
<dbReference type="Proteomes" id="UP000663868">
    <property type="component" value="Unassembled WGS sequence"/>
</dbReference>
<sequence>MSGRNVRGGPGAAGGAKAAFSMFQQKDVAAGGTGKVSSEGGTGAPTNPSSIKDRLLHWCQHITKGHNHVNVTNFSSSWADGMAFCALVHHYLPNAIDYDSLNPKDRRKNFEVAFKAAEDNGCAPLLEVNDMILMGDKPDWKCVFTYIQSLYKHFVMVPEAMAARAAAAQASGK</sequence>
<keyword evidence="1" id="KW-0597">Phosphoprotein</keyword>
<keyword evidence="2" id="KW-0175">Coiled coil</keyword>
<evidence type="ECO:0000313" key="5">
    <source>
        <dbReference type="EMBL" id="CAF1109056.1"/>
    </source>
</evidence>
<evidence type="ECO:0000313" key="6">
    <source>
        <dbReference type="EMBL" id="CAF3573031.1"/>
    </source>
</evidence>
<dbReference type="FunFam" id="1.10.418.10:FF:000009">
    <property type="entry name" value="smoothelin isoform X2"/>
    <property type="match status" value="1"/>
</dbReference>